<dbReference type="VEuPathDB" id="ToxoDB:NCLIV_012440"/>
<dbReference type="GO" id="GO:0005737">
    <property type="term" value="C:cytoplasm"/>
    <property type="evidence" value="ECO:0007669"/>
    <property type="project" value="TreeGrafter"/>
</dbReference>
<dbReference type="eggNOG" id="ENOG502SBWP">
    <property type="taxonomic scope" value="Eukaryota"/>
</dbReference>
<dbReference type="OrthoDB" id="47923at2759"/>
<dbReference type="AlphaFoldDB" id="F0VCT1"/>
<evidence type="ECO:0000256" key="1">
    <source>
        <dbReference type="SAM" id="MobiDB-lite"/>
    </source>
</evidence>
<dbReference type="InParanoid" id="F0VCT1"/>
<dbReference type="EMBL" id="FR823386">
    <property type="protein sequence ID" value="CBZ51446.1"/>
    <property type="molecule type" value="Genomic_DNA"/>
</dbReference>
<evidence type="ECO:0000313" key="5">
    <source>
        <dbReference type="Proteomes" id="UP000007494"/>
    </source>
</evidence>
<dbReference type="InterPro" id="IPR005607">
    <property type="entry name" value="BSD_dom"/>
</dbReference>
<dbReference type="OMA" id="TFLACCP"/>
<dbReference type="InterPro" id="IPR051494">
    <property type="entry name" value="BSD_domain-containing"/>
</dbReference>
<dbReference type="Pfam" id="PF03909">
    <property type="entry name" value="BSD"/>
    <property type="match status" value="1"/>
</dbReference>
<evidence type="ECO:0000259" key="2">
    <source>
        <dbReference type="PROSITE" id="PS50858"/>
    </source>
</evidence>
<proteinExistence type="predicted"/>
<organism evidence="3 5">
    <name type="scientific">Neospora caninum (strain Liverpool)</name>
    <dbReference type="NCBI Taxonomy" id="572307"/>
    <lineage>
        <taxon>Eukaryota</taxon>
        <taxon>Sar</taxon>
        <taxon>Alveolata</taxon>
        <taxon>Apicomplexa</taxon>
        <taxon>Conoidasida</taxon>
        <taxon>Coccidia</taxon>
        <taxon>Eucoccidiorida</taxon>
        <taxon>Eimeriorina</taxon>
        <taxon>Sarcocystidae</taxon>
        <taxon>Neospora</taxon>
    </lineage>
</organism>
<name>F0VCT1_NEOCL</name>
<dbReference type="SUPFAM" id="SSF140383">
    <property type="entry name" value="BSD domain-like"/>
    <property type="match status" value="1"/>
</dbReference>
<reference evidence="3" key="1">
    <citation type="submission" date="2011-02" db="EMBL/GenBank/DDBJ databases">
        <authorList>
            <person name="Aslett M."/>
        </authorList>
    </citation>
    <scope>NUCLEOTIDE SEQUENCE</scope>
    <source>
        <strain evidence="3">Liverpool</strain>
    </source>
</reference>
<reference evidence="5" key="3">
    <citation type="journal article" date="2012" name="PLoS Pathog.">
        <title>Comparative genomics of the apicomplexan parasites Toxoplasma gondii and Neospora caninum: Coccidia differing in host range and transmission strategy.</title>
        <authorList>
            <person name="Reid A.J."/>
            <person name="Vermont S.J."/>
            <person name="Cotton J.A."/>
            <person name="Harris D."/>
            <person name="Hill-Cawthorne G.A."/>
            <person name="Konen-Waisman S."/>
            <person name="Latham S.M."/>
            <person name="Mourier T."/>
            <person name="Norton R."/>
            <person name="Quail M.A."/>
            <person name="Sanders M."/>
            <person name="Shanmugam D."/>
            <person name="Sohal A."/>
            <person name="Wasmuth J.D."/>
            <person name="Brunk B."/>
            <person name="Grigg M.E."/>
            <person name="Howard J.C."/>
            <person name="Parkinson J."/>
            <person name="Roos D.S."/>
            <person name="Trees A.J."/>
            <person name="Berriman M."/>
            <person name="Pain A."/>
            <person name="Wastling J.M."/>
        </authorList>
    </citation>
    <scope>NUCLEOTIDE SEQUENCE [LARGE SCALE GENOMIC DNA]</scope>
    <source>
        <strain evidence="5">Liverpool</strain>
    </source>
</reference>
<dbReference type="SMART" id="SM00751">
    <property type="entry name" value="BSD"/>
    <property type="match status" value="1"/>
</dbReference>
<dbReference type="PROSITE" id="PS50858">
    <property type="entry name" value="BSD"/>
    <property type="match status" value="1"/>
</dbReference>
<feature type="region of interest" description="Disordered" evidence="1">
    <location>
        <begin position="155"/>
        <end position="272"/>
    </location>
</feature>
<sequence>MGASESTDSLRADHEARELRELNGQNYQDAEYPWFFLVQWACERIPADAVFTWNLSDIKADVAELTADPSTFLACCPADEAFRNSGEFSFTEDGVFVEWAVLLLELVPALGSVRYKLVPAKLAEEEFWCRYFSAVRRRIQQHVLAAQEAPIATPLSKSSLGRRGVAPRPLPLPHAEANCGVGRSSLANGASRPVSREASWGEAGPHRRRPSAHADTDLGPSTGASRGAPAADGVAPQQGDLGPHWGTTNSPYSPGDQRGAERDGGALPTAGPAVEWDSAAENPRFPTLIGAPSDAAASGVRTPHYVMQNGGAGCGVPTYP</sequence>
<protein>
    <submittedName>
        <fullName evidence="4">BSD domain-containing protein</fullName>
    </submittedName>
</protein>
<reference evidence="4" key="4">
    <citation type="journal article" date="2015" name="PLoS ONE">
        <title>Comprehensive Evaluation of Toxoplasma gondii VEG and Neospora caninum LIV Genomes with Tachyzoite Stage Transcriptome and Proteome Defines Novel Transcript Features.</title>
        <authorList>
            <person name="Ramaprasad A."/>
            <person name="Mourier T."/>
            <person name="Naeem R."/>
            <person name="Malas T.B."/>
            <person name="Moussa E."/>
            <person name="Panigrahi A."/>
            <person name="Vermont S.J."/>
            <person name="Otto T.D."/>
            <person name="Wastling J."/>
            <person name="Pain A."/>
        </authorList>
    </citation>
    <scope>NUCLEOTIDE SEQUENCE</scope>
    <source>
        <strain evidence="4">Liverpool</strain>
    </source>
</reference>
<dbReference type="Gene3D" id="1.10.3970.10">
    <property type="entry name" value="BSD domain"/>
    <property type="match status" value="1"/>
</dbReference>
<evidence type="ECO:0000313" key="4">
    <source>
        <dbReference type="EMBL" id="CEL65394.1"/>
    </source>
</evidence>
<evidence type="ECO:0000313" key="3">
    <source>
        <dbReference type="EMBL" id="CBZ51446.1"/>
    </source>
</evidence>
<dbReference type="RefSeq" id="XP_003881479.1">
    <property type="nucleotide sequence ID" value="XM_003881430.1"/>
</dbReference>
<reference evidence="3" key="2">
    <citation type="submission" date="2011-03" db="EMBL/GenBank/DDBJ databases">
        <title>Comparative genomics and transcriptomics of Neospora caninum and Toxoplasma gondii.</title>
        <authorList>
            <person name="Reid A.J."/>
            <person name="Sohal A."/>
            <person name="Harris D."/>
            <person name="Quail M."/>
            <person name="Sanders M."/>
            <person name="Berriman M."/>
            <person name="Wastling J.M."/>
            <person name="Pain A."/>
        </authorList>
    </citation>
    <scope>NUCLEOTIDE SEQUENCE</scope>
    <source>
        <strain evidence="3">Liverpool</strain>
    </source>
</reference>
<dbReference type="Proteomes" id="UP000007494">
    <property type="component" value="Chromosome V"/>
</dbReference>
<dbReference type="EMBL" id="LN714479">
    <property type="protein sequence ID" value="CEL65394.1"/>
    <property type="molecule type" value="Genomic_DNA"/>
</dbReference>
<keyword evidence="5" id="KW-1185">Reference proteome</keyword>
<feature type="domain" description="BSD" evidence="2">
    <location>
        <begin position="84"/>
        <end position="139"/>
    </location>
</feature>
<gene>
    <name evidence="4" type="ORF">BN1204_012440</name>
    <name evidence="3" type="ORF">NCLIV_012440</name>
</gene>
<dbReference type="InterPro" id="IPR035925">
    <property type="entry name" value="BSD_dom_sf"/>
</dbReference>
<dbReference type="PANTHER" id="PTHR16019:SF5">
    <property type="entry name" value="BSD DOMAIN-CONTAINING PROTEIN 1"/>
    <property type="match status" value="1"/>
</dbReference>
<accession>F0VCT1</accession>
<dbReference type="GeneID" id="13440446"/>
<dbReference type="PANTHER" id="PTHR16019">
    <property type="entry name" value="SYNAPSE-ASSOCIATED PROTEIN"/>
    <property type="match status" value="1"/>
</dbReference>